<reference evidence="1 2" key="1">
    <citation type="submission" date="2021-08" db="EMBL/GenBank/DDBJ databases">
        <title>complete genome sequencing of Deefgea sp. D25.</title>
        <authorList>
            <person name="Bae J.-W."/>
            <person name="Gim D.-H."/>
        </authorList>
    </citation>
    <scope>NUCLEOTIDE SEQUENCE [LARGE SCALE GENOMIC DNA]</scope>
    <source>
        <strain evidence="1 2">D25</strain>
    </source>
</reference>
<evidence type="ECO:0000313" key="2">
    <source>
        <dbReference type="Proteomes" id="UP000825679"/>
    </source>
</evidence>
<accession>A0ABX8Z833</accession>
<organism evidence="1 2">
    <name type="scientific">Deefgea tanakiae</name>
    <dbReference type="NCBI Taxonomy" id="2865840"/>
    <lineage>
        <taxon>Bacteria</taxon>
        <taxon>Pseudomonadati</taxon>
        <taxon>Pseudomonadota</taxon>
        <taxon>Betaproteobacteria</taxon>
        <taxon>Neisseriales</taxon>
        <taxon>Chitinibacteraceae</taxon>
        <taxon>Deefgea</taxon>
    </lineage>
</organism>
<dbReference type="Proteomes" id="UP000825679">
    <property type="component" value="Chromosome"/>
</dbReference>
<sequence>MLPIAAVLGWFLHENLRQKREEAQTKLKLDVEHASLSIEQLFGFIESDLKLIAQRRQIMTMDRNKCDSILNDYMSIRGDVFMGISRK</sequence>
<dbReference type="EMBL" id="CP081150">
    <property type="protein sequence ID" value="QZA78751.1"/>
    <property type="molecule type" value="Genomic_DNA"/>
</dbReference>
<gene>
    <name evidence="1" type="ORF">K4H28_04915</name>
</gene>
<proteinExistence type="predicted"/>
<name>A0ABX8Z833_9NEIS</name>
<evidence type="ECO:0000313" key="1">
    <source>
        <dbReference type="EMBL" id="QZA78751.1"/>
    </source>
</evidence>
<protein>
    <submittedName>
        <fullName evidence="1">Uncharacterized protein</fullName>
    </submittedName>
</protein>
<keyword evidence="2" id="KW-1185">Reference proteome</keyword>
<dbReference type="RefSeq" id="WP_221007273.1">
    <property type="nucleotide sequence ID" value="NZ_CP081150.1"/>
</dbReference>